<evidence type="ECO:0000256" key="2">
    <source>
        <dbReference type="ARBA" id="ARBA00022801"/>
    </source>
</evidence>
<dbReference type="InterPro" id="IPR036397">
    <property type="entry name" value="RNaseH_sf"/>
</dbReference>
<dbReference type="PANTHER" id="PTHR23044:SF60">
    <property type="entry name" value="OS01G0618000 PROTEIN"/>
    <property type="match status" value="1"/>
</dbReference>
<dbReference type="CDD" id="cd06133">
    <property type="entry name" value="ERI-1_3'hExo_like"/>
    <property type="match status" value="1"/>
</dbReference>
<evidence type="ECO:0000256" key="3">
    <source>
        <dbReference type="ARBA" id="ARBA00022839"/>
    </source>
</evidence>
<sequence length="380" mass="41281">MLRPSSPAAFQSVDPAARGTMALQQQHNLPRAATAAQGMRCLPSTAAAFILANPAARGAMAQRQQSLPPPSTAAQGKHRRSSATASRPAGSAARGTTEFDYFVVIDFEATCERDSRIYPQEIIEFPAVLVDAANGGLVSSFRTYVRPRHHPCLSEFCSELTGIRQDQVDGGVDLEQALAMHDAWLKEAGAAKNRLAVVTWGDWDCRTMLEFECSFKGLAKPSYFNQWVNLRIPFEAVFGAGRRNLQEAVAEAGLKWNGRLHCGLDDARNTACLLAELMRRGVTISITGSLAPPSQPEPEQQPQPQLQPQPQIQPQQPPVNHSLSSCFSGAGAADCYCYCGMAIRRGVMVTPGPMQGHCFFICGNWTPYLGPVCPFFVWAA</sequence>
<dbReference type="SMART" id="SM00479">
    <property type="entry name" value="EXOIII"/>
    <property type="match status" value="1"/>
</dbReference>
<accession>A0A8T0VJ68</accession>
<evidence type="ECO:0000256" key="1">
    <source>
        <dbReference type="ARBA" id="ARBA00022722"/>
    </source>
</evidence>
<dbReference type="InterPro" id="IPR013520">
    <property type="entry name" value="Ribonucl_H"/>
</dbReference>
<dbReference type="Proteomes" id="UP000823388">
    <property type="component" value="Chromosome 2N"/>
</dbReference>
<dbReference type="OrthoDB" id="438618at2759"/>
<reference evidence="6" key="1">
    <citation type="submission" date="2020-05" db="EMBL/GenBank/DDBJ databases">
        <title>WGS assembly of Panicum virgatum.</title>
        <authorList>
            <person name="Lovell J.T."/>
            <person name="Jenkins J."/>
            <person name="Shu S."/>
            <person name="Juenger T.E."/>
            <person name="Schmutz J."/>
        </authorList>
    </citation>
    <scope>NUCLEOTIDE SEQUENCE</scope>
    <source>
        <strain evidence="6">AP13</strain>
    </source>
</reference>
<organism evidence="6 7">
    <name type="scientific">Panicum virgatum</name>
    <name type="common">Blackwell switchgrass</name>
    <dbReference type="NCBI Taxonomy" id="38727"/>
    <lineage>
        <taxon>Eukaryota</taxon>
        <taxon>Viridiplantae</taxon>
        <taxon>Streptophyta</taxon>
        <taxon>Embryophyta</taxon>
        <taxon>Tracheophyta</taxon>
        <taxon>Spermatophyta</taxon>
        <taxon>Magnoliopsida</taxon>
        <taxon>Liliopsida</taxon>
        <taxon>Poales</taxon>
        <taxon>Poaceae</taxon>
        <taxon>PACMAD clade</taxon>
        <taxon>Panicoideae</taxon>
        <taxon>Panicodae</taxon>
        <taxon>Paniceae</taxon>
        <taxon>Panicinae</taxon>
        <taxon>Panicum</taxon>
        <taxon>Panicum sect. Hiantes</taxon>
    </lineage>
</organism>
<evidence type="ECO:0000259" key="5">
    <source>
        <dbReference type="SMART" id="SM00479"/>
    </source>
</evidence>
<evidence type="ECO:0000256" key="4">
    <source>
        <dbReference type="SAM" id="MobiDB-lite"/>
    </source>
</evidence>
<feature type="compositionally biased region" description="Pro residues" evidence="4">
    <location>
        <begin position="293"/>
        <end position="307"/>
    </location>
</feature>
<protein>
    <recommendedName>
        <fullName evidence="5">Exonuclease domain-containing protein</fullName>
    </recommendedName>
</protein>
<dbReference type="Pfam" id="PF00929">
    <property type="entry name" value="RNase_T"/>
    <property type="match status" value="1"/>
</dbReference>
<dbReference type="InterPro" id="IPR012337">
    <property type="entry name" value="RNaseH-like_sf"/>
</dbReference>
<dbReference type="EMBL" id="CM029040">
    <property type="protein sequence ID" value="KAG2634487.1"/>
    <property type="molecule type" value="Genomic_DNA"/>
</dbReference>
<dbReference type="InterPro" id="IPR047201">
    <property type="entry name" value="ERI-1_3'hExo-like"/>
</dbReference>
<evidence type="ECO:0000313" key="7">
    <source>
        <dbReference type="Proteomes" id="UP000823388"/>
    </source>
</evidence>
<dbReference type="GO" id="GO:0003676">
    <property type="term" value="F:nucleic acid binding"/>
    <property type="evidence" value="ECO:0007669"/>
    <property type="project" value="InterPro"/>
</dbReference>
<dbReference type="GO" id="GO:0000175">
    <property type="term" value="F:3'-5'-RNA exonuclease activity"/>
    <property type="evidence" value="ECO:0007669"/>
    <property type="project" value="InterPro"/>
</dbReference>
<name>A0A8T0VJ68_PANVG</name>
<dbReference type="Gene3D" id="3.30.420.10">
    <property type="entry name" value="Ribonuclease H-like superfamily/Ribonuclease H"/>
    <property type="match status" value="1"/>
</dbReference>
<dbReference type="PANTHER" id="PTHR23044">
    <property type="entry name" value="3'-5' EXONUCLEASE ERI1-RELATED"/>
    <property type="match status" value="1"/>
</dbReference>
<keyword evidence="1" id="KW-0540">Nuclease</keyword>
<comment type="caution">
    <text evidence="6">The sequence shown here is derived from an EMBL/GenBank/DDBJ whole genome shotgun (WGS) entry which is preliminary data.</text>
</comment>
<evidence type="ECO:0000313" key="6">
    <source>
        <dbReference type="EMBL" id="KAG2634487.1"/>
    </source>
</evidence>
<keyword evidence="3" id="KW-0269">Exonuclease</keyword>
<dbReference type="SUPFAM" id="SSF53098">
    <property type="entry name" value="Ribonuclease H-like"/>
    <property type="match status" value="1"/>
</dbReference>
<feature type="region of interest" description="Disordered" evidence="4">
    <location>
        <begin position="60"/>
        <end position="91"/>
    </location>
</feature>
<keyword evidence="2" id="KW-0378">Hydrolase</keyword>
<dbReference type="AlphaFoldDB" id="A0A8T0VJ68"/>
<keyword evidence="7" id="KW-1185">Reference proteome</keyword>
<feature type="region of interest" description="Disordered" evidence="4">
    <location>
        <begin position="288"/>
        <end position="320"/>
    </location>
</feature>
<gene>
    <name evidence="6" type="ORF">PVAP13_2NG118400</name>
</gene>
<dbReference type="InterPro" id="IPR051274">
    <property type="entry name" value="3-5_Exoribonuclease"/>
</dbReference>
<proteinExistence type="predicted"/>
<feature type="domain" description="Exonuclease" evidence="5">
    <location>
        <begin position="101"/>
        <end position="283"/>
    </location>
</feature>